<feature type="transmembrane region" description="Helical" evidence="3">
    <location>
        <begin position="48"/>
        <end position="66"/>
    </location>
</feature>
<protein>
    <submittedName>
        <fullName evidence="4">DUF1003 domain-containing protein</fullName>
    </submittedName>
</protein>
<keyword evidence="3" id="KW-0812">Transmembrane</keyword>
<name>A0A7L7Z4T1_9MICO</name>
<keyword evidence="5" id="KW-1185">Reference proteome</keyword>
<dbReference type="KEGG" id="czh:H9X71_05560"/>
<dbReference type="Proteomes" id="UP000516660">
    <property type="component" value="Chromosome"/>
</dbReference>
<keyword evidence="1" id="KW-0175">Coiled coil</keyword>
<sequence length="182" mass="20802">MARQSNRDIRLDAPKGLRTTVLPLRNRTSRDRFGRFTESIARGMGTPWFLVGLTAFCVAWICYNTFGPESARFDSAALGFTALTLILSLQASYAAPLILLAQNRQDDRDRVQIEQDRQRAERNVADVEYLAREVVSLRLQMKDVASKDFIRSELRQLLEELDRRDDPEADDAEGTSRRTHGR</sequence>
<evidence type="ECO:0000313" key="5">
    <source>
        <dbReference type="Proteomes" id="UP000516660"/>
    </source>
</evidence>
<evidence type="ECO:0000256" key="2">
    <source>
        <dbReference type="SAM" id="MobiDB-lite"/>
    </source>
</evidence>
<accession>A0A7L7Z4T1</accession>
<keyword evidence="3" id="KW-1133">Transmembrane helix</keyword>
<organism evidence="4 5">
    <name type="scientific">Clavibacter zhangzhiyongii</name>
    <dbReference type="NCBI Taxonomy" id="2768071"/>
    <lineage>
        <taxon>Bacteria</taxon>
        <taxon>Bacillati</taxon>
        <taxon>Actinomycetota</taxon>
        <taxon>Actinomycetes</taxon>
        <taxon>Micrococcales</taxon>
        <taxon>Microbacteriaceae</taxon>
        <taxon>Clavibacter</taxon>
    </lineage>
</organism>
<feature type="region of interest" description="Disordered" evidence="2">
    <location>
        <begin position="161"/>
        <end position="182"/>
    </location>
</feature>
<keyword evidence="3" id="KW-0472">Membrane</keyword>
<dbReference type="RefSeq" id="WP_191148694.1">
    <property type="nucleotide sequence ID" value="NZ_CP061274.1"/>
</dbReference>
<evidence type="ECO:0000256" key="1">
    <source>
        <dbReference type="SAM" id="Coils"/>
    </source>
</evidence>
<evidence type="ECO:0000256" key="3">
    <source>
        <dbReference type="SAM" id="Phobius"/>
    </source>
</evidence>
<gene>
    <name evidence="4" type="ORF">H9X71_05560</name>
</gene>
<dbReference type="AlphaFoldDB" id="A0A7L7Z4T1"/>
<feature type="coiled-coil region" evidence="1">
    <location>
        <begin position="103"/>
        <end position="130"/>
    </location>
</feature>
<dbReference type="PANTHER" id="PTHR41386:SF1">
    <property type="entry name" value="MEMBRANE PROTEIN"/>
    <property type="match status" value="1"/>
</dbReference>
<dbReference type="InterPro" id="IPR010406">
    <property type="entry name" value="DUF1003"/>
</dbReference>
<dbReference type="EMBL" id="CP061274">
    <property type="protein sequence ID" value="QOD44788.1"/>
    <property type="molecule type" value="Genomic_DNA"/>
</dbReference>
<evidence type="ECO:0000313" key="4">
    <source>
        <dbReference type="EMBL" id="QOD44788.1"/>
    </source>
</evidence>
<proteinExistence type="predicted"/>
<feature type="transmembrane region" description="Helical" evidence="3">
    <location>
        <begin position="78"/>
        <end position="100"/>
    </location>
</feature>
<reference evidence="4 5" key="1">
    <citation type="submission" date="2020-08" db="EMBL/GenBank/DDBJ databases">
        <title>Description of Clavibacter zhangzhiyonge sp. nov., a phytopathogenic actinobacterium isolated from barley seeds, causing leaf brown spot and decline.</title>
        <authorList>
            <person name="Tian Q."/>
            <person name="Chuan J."/>
            <person name="Zhao W."/>
            <person name="Li X."/>
        </authorList>
    </citation>
    <scope>NUCLEOTIDE SEQUENCE [LARGE SCALE GENOMIC DNA]</scope>
    <source>
        <strain evidence="4 5">DM1</strain>
    </source>
</reference>
<dbReference type="PANTHER" id="PTHR41386">
    <property type="entry name" value="INTEGRAL MEMBRANE PROTEIN-RELATED"/>
    <property type="match status" value="1"/>
</dbReference>
<dbReference type="Pfam" id="PF06210">
    <property type="entry name" value="DUF1003"/>
    <property type="match status" value="1"/>
</dbReference>